<dbReference type="InterPro" id="IPR001466">
    <property type="entry name" value="Beta-lactam-related"/>
</dbReference>
<dbReference type="OrthoDB" id="9814204at2"/>
<dbReference type="Gene3D" id="3.40.710.10">
    <property type="entry name" value="DD-peptidase/beta-lactamase superfamily"/>
    <property type="match status" value="1"/>
</dbReference>
<evidence type="ECO:0000259" key="2">
    <source>
        <dbReference type="Pfam" id="PF00144"/>
    </source>
</evidence>
<name>A0A2A9ES39_9MICO</name>
<reference evidence="3 4" key="1">
    <citation type="submission" date="2017-10" db="EMBL/GenBank/DDBJ databases">
        <title>Sequencing the genomes of 1000 actinobacteria strains.</title>
        <authorList>
            <person name="Klenk H.-P."/>
        </authorList>
    </citation>
    <scope>NUCLEOTIDE SEQUENCE [LARGE SCALE GENOMIC DNA]</scope>
    <source>
        <strain evidence="3 4">DSM 21838</strain>
    </source>
</reference>
<dbReference type="EMBL" id="PDJI01000004">
    <property type="protein sequence ID" value="PFG41019.1"/>
    <property type="molecule type" value="Genomic_DNA"/>
</dbReference>
<keyword evidence="4" id="KW-1185">Reference proteome</keyword>
<dbReference type="InterPro" id="IPR012338">
    <property type="entry name" value="Beta-lactam/transpept-like"/>
</dbReference>
<dbReference type="AlphaFoldDB" id="A0A2A9ES39"/>
<dbReference type="SUPFAM" id="SSF56601">
    <property type="entry name" value="beta-lactamase/transpeptidase-like"/>
    <property type="match status" value="1"/>
</dbReference>
<sequence length="412" mass="44400">MGVTLAVAAGVVALAVAGVLLVRRATARRRLRALVSVVVVLAVVAGGVLVWARLMLDESGVARALVWMESDTGDWRRFDSRPVPAGDHTLELREAPDGAILSSDVDGRSLEELLQETGSTAFIVLRGDDVLVEQYLNGSSATATQTSFSVAKSFLSTLLGIAIDRGEIGSLDDPVTDYVPELADRDERFEQITLRHLVSMSSGLRYEEQGLPWSDDATTYYAPDLRAVALSAEVAGPPGERFHYNNYNPLLTGLVLERATGMSVAEYMSEVLWQPMGAGADGSWSIDSTESGFEKMESGVNARAMDFAGFGYLAAHEGVVDGRQVVSAAWLQEATAEDLTTDPAAQYQYGWWIDVERDGRFYAHGNHGQFVYVDPATDVVVVRLGSGYGIEPDAWVEVLRTVADDVGGSAGR</sequence>
<dbReference type="InterPro" id="IPR050789">
    <property type="entry name" value="Diverse_Enzym_Activities"/>
</dbReference>
<accession>A0A2A9ES39</accession>
<dbReference type="PANTHER" id="PTHR43283:SF7">
    <property type="entry name" value="BETA-LACTAMASE-RELATED DOMAIN-CONTAINING PROTEIN"/>
    <property type="match status" value="1"/>
</dbReference>
<evidence type="ECO:0000256" key="1">
    <source>
        <dbReference type="SAM" id="Phobius"/>
    </source>
</evidence>
<gene>
    <name evidence="3" type="ORF">ATJ97_3564</name>
</gene>
<keyword evidence="1" id="KW-1133">Transmembrane helix</keyword>
<evidence type="ECO:0000313" key="3">
    <source>
        <dbReference type="EMBL" id="PFG41019.1"/>
    </source>
</evidence>
<keyword evidence="1" id="KW-0472">Membrane</keyword>
<evidence type="ECO:0000313" key="4">
    <source>
        <dbReference type="Proteomes" id="UP000222106"/>
    </source>
</evidence>
<feature type="transmembrane region" description="Helical" evidence="1">
    <location>
        <begin position="34"/>
        <end position="56"/>
    </location>
</feature>
<dbReference type="RefSeq" id="WP_098484837.1">
    <property type="nucleotide sequence ID" value="NZ_PDJI01000004.1"/>
</dbReference>
<dbReference type="Pfam" id="PF00144">
    <property type="entry name" value="Beta-lactamase"/>
    <property type="match status" value="1"/>
</dbReference>
<feature type="domain" description="Beta-lactamase-related" evidence="2">
    <location>
        <begin position="117"/>
        <end position="386"/>
    </location>
</feature>
<proteinExistence type="predicted"/>
<comment type="caution">
    <text evidence="3">The sequence shown here is derived from an EMBL/GenBank/DDBJ whole genome shotgun (WGS) entry which is preliminary data.</text>
</comment>
<organism evidence="3 4">
    <name type="scientific">Georgenia soli</name>
    <dbReference type="NCBI Taxonomy" id="638953"/>
    <lineage>
        <taxon>Bacteria</taxon>
        <taxon>Bacillati</taxon>
        <taxon>Actinomycetota</taxon>
        <taxon>Actinomycetes</taxon>
        <taxon>Micrococcales</taxon>
        <taxon>Bogoriellaceae</taxon>
        <taxon>Georgenia</taxon>
    </lineage>
</organism>
<keyword evidence="1" id="KW-0812">Transmembrane</keyword>
<feature type="transmembrane region" description="Helical" evidence="1">
    <location>
        <begin position="6"/>
        <end position="22"/>
    </location>
</feature>
<dbReference type="Proteomes" id="UP000222106">
    <property type="component" value="Unassembled WGS sequence"/>
</dbReference>
<dbReference type="PANTHER" id="PTHR43283">
    <property type="entry name" value="BETA-LACTAMASE-RELATED"/>
    <property type="match status" value="1"/>
</dbReference>
<protein>
    <submittedName>
        <fullName evidence="3">CubicO group peptidase (Beta-lactamase class C family)</fullName>
    </submittedName>
</protein>